<dbReference type="PANTHER" id="PTHR36505">
    <property type="entry name" value="BLR1072 PROTEIN"/>
    <property type="match status" value="1"/>
</dbReference>
<sequence>MDMHKPFNKALLATLAAGTLSVGGLAWGAPQGLYSADELTDADVYSKDNPSEDIGDVEDVLLDENMKVSGLVIDTGNLLDMGSKQYVIQTGKFTVETQNGDDLENIAYQVRVDLTEQEITQQPEYTNDWWAQTKQNTSQAWQNTKETAQSAWESTKAATSNALTEAGNALSEAGNETEQAAQEASNETQEGFDQNN</sequence>
<reference evidence="4" key="1">
    <citation type="journal article" date="2019" name="Int. J. Syst. Evol. Microbiol.">
        <title>The Global Catalogue of Microorganisms (GCM) 10K type strain sequencing project: providing services to taxonomists for standard genome sequencing and annotation.</title>
        <authorList>
            <consortium name="The Broad Institute Genomics Platform"/>
            <consortium name="The Broad Institute Genome Sequencing Center for Infectious Disease"/>
            <person name="Wu L."/>
            <person name="Ma J."/>
        </authorList>
    </citation>
    <scope>NUCLEOTIDE SEQUENCE [LARGE SCALE GENOMIC DNA]</scope>
    <source>
        <strain evidence="4">JCM 18472</strain>
    </source>
</reference>
<dbReference type="SUPFAM" id="SSF50346">
    <property type="entry name" value="PRC-barrel domain"/>
    <property type="match status" value="1"/>
</dbReference>
<evidence type="ECO:0000256" key="1">
    <source>
        <dbReference type="SAM" id="MobiDB-lite"/>
    </source>
</evidence>
<evidence type="ECO:0000313" key="3">
    <source>
        <dbReference type="EMBL" id="GAA5171333.1"/>
    </source>
</evidence>
<dbReference type="PANTHER" id="PTHR36505:SF1">
    <property type="entry name" value="BLR1072 PROTEIN"/>
    <property type="match status" value="1"/>
</dbReference>
<dbReference type="Pfam" id="PF05239">
    <property type="entry name" value="PRC"/>
    <property type="match status" value="1"/>
</dbReference>
<feature type="compositionally biased region" description="Polar residues" evidence="1">
    <location>
        <begin position="136"/>
        <end position="163"/>
    </location>
</feature>
<feature type="domain" description="PRC-barrel" evidence="2">
    <location>
        <begin position="34"/>
        <end position="90"/>
    </location>
</feature>
<proteinExistence type="predicted"/>
<comment type="caution">
    <text evidence="3">The sequence shown here is derived from an EMBL/GenBank/DDBJ whole genome shotgun (WGS) entry which is preliminary data.</text>
</comment>
<dbReference type="Proteomes" id="UP001500074">
    <property type="component" value="Unassembled WGS sequence"/>
</dbReference>
<dbReference type="InterPro" id="IPR011033">
    <property type="entry name" value="PRC_barrel-like_sf"/>
</dbReference>
<organism evidence="3 4">
    <name type="scientific">Modicisalibacter zincidurans</name>
    <dbReference type="NCBI Taxonomy" id="1178777"/>
    <lineage>
        <taxon>Bacteria</taxon>
        <taxon>Pseudomonadati</taxon>
        <taxon>Pseudomonadota</taxon>
        <taxon>Gammaproteobacteria</taxon>
        <taxon>Oceanospirillales</taxon>
        <taxon>Halomonadaceae</taxon>
        <taxon>Modicisalibacter</taxon>
    </lineage>
</organism>
<dbReference type="Gene3D" id="2.30.30.240">
    <property type="entry name" value="PRC-barrel domain"/>
    <property type="match status" value="1"/>
</dbReference>
<feature type="region of interest" description="Disordered" evidence="1">
    <location>
        <begin position="136"/>
        <end position="196"/>
    </location>
</feature>
<accession>A0ABP9R5D8</accession>
<dbReference type="InterPro" id="IPR027275">
    <property type="entry name" value="PRC-brl_dom"/>
</dbReference>
<name>A0ABP9R5D8_9GAMM</name>
<protein>
    <recommendedName>
        <fullName evidence="2">PRC-barrel domain-containing protein</fullName>
    </recommendedName>
</protein>
<evidence type="ECO:0000259" key="2">
    <source>
        <dbReference type="Pfam" id="PF05239"/>
    </source>
</evidence>
<dbReference type="EMBL" id="BAABKI010000009">
    <property type="protein sequence ID" value="GAA5171333.1"/>
    <property type="molecule type" value="Genomic_DNA"/>
</dbReference>
<gene>
    <name evidence="3" type="ORF">GCM10023342_05930</name>
</gene>
<keyword evidence="4" id="KW-1185">Reference proteome</keyword>
<evidence type="ECO:0000313" key="4">
    <source>
        <dbReference type="Proteomes" id="UP001500074"/>
    </source>
</evidence>
<feature type="compositionally biased region" description="Polar residues" evidence="1">
    <location>
        <begin position="174"/>
        <end position="196"/>
    </location>
</feature>
<dbReference type="RefSeq" id="WP_031384614.1">
    <property type="nucleotide sequence ID" value="NZ_BAABKI010000009.1"/>
</dbReference>